<dbReference type="PROSITE" id="PS51383">
    <property type="entry name" value="YJEF_C_3"/>
    <property type="match status" value="1"/>
</dbReference>
<keyword evidence="1 6" id="KW-0547">Nucleotide-binding</keyword>
<evidence type="ECO:0000259" key="7">
    <source>
        <dbReference type="PROSITE" id="PS51383"/>
    </source>
</evidence>
<dbReference type="InterPro" id="IPR000631">
    <property type="entry name" value="CARKD"/>
</dbReference>
<feature type="binding site" evidence="6">
    <location>
        <position position="183"/>
    </location>
    <ligand>
        <name>(6S)-NADPHX</name>
        <dbReference type="ChEBI" id="CHEBI:64076"/>
    </ligand>
</feature>
<feature type="binding site" evidence="6">
    <location>
        <position position="273"/>
    </location>
    <ligand>
        <name>(6S)-NADPHX</name>
        <dbReference type="ChEBI" id="CHEBI:64076"/>
    </ligand>
</feature>
<dbReference type="GO" id="GO:0046496">
    <property type="term" value="P:nicotinamide nucleotide metabolic process"/>
    <property type="evidence" value="ECO:0007669"/>
    <property type="project" value="UniProtKB-UniRule"/>
</dbReference>
<feature type="binding site" evidence="6">
    <location>
        <position position="118"/>
    </location>
    <ligand>
        <name>(6S)-NADPHX</name>
        <dbReference type="ChEBI" id="CHEBI:64076"/>
    </ligand>
</feature>
<dbReference type="PANTHER" id="PTHR12592">
    <property type="entry name" value="ATP-DEPENDENT (S)-NAD(P)H-HYDRATE DEHYDRATASE FAMILY MEMBER"/>
    <property type="match status" value="1"/>
</dbReference>
<dbReference type="Proteomes" id="UP000823603">
    <property type="component" value="Unassembled WGS sequence"/>
</dbReference>
<dbReference type="GO" id="GO:0005524">
    <property type="term" value="F:ATP binding"/>
    <property type="evidence" value="ECO:0007669"/>
    <property type="project" value="UniProtKB-KW"/>
</dbReference>
<name>A0A9D9IDX4_9BACT</name>
<feature type="domain" description="YjeF C-terminal" evidence="7">
    <location>
        <begin position="20"/>
        <end position="328"/>
    </location>
</feature>
<comment type="caution">
    <text evidence="8">The sequence shown here is derived from an EMBL/GenBank/DDBJ whole genome shotgun (WGS) entry which is preliminary data.</text>
</comment>
<evidence type="ECO:0000313" key="9">
    <source>
        <dbReference type="Proteomes" id="UP000823603"/>
    </source>
</evidence>
<comment type="subunit">
    <text evidence="6">Homotetramer.</text>
</comment>
<accession>A0A9D9IDX4</accession>
<feature type="binding site" evidence="6">
    <location>
        <begin position="243"/>
        <end position="247"/>
    </location>
    <ligand>
        <name>AMP</name>
        <dbReference type="ChEBI" id="CHEBI:456215"/>
    </ligand>
</feature>
<evidence type="ECO:0000256" key="5">
    <source>
        <dbReference type="ARBA" id="ARBA00023239"/>
    </source>
</evidence>
<evidence type="ECO:0000256" key="6">
    <source>
        <dbReference type="HAMAP-Rule" id="MF_01965"/>
    </source>
</evidence>
<sequence length="328" mass="34352">MSSISEIEFRSAGEEYLCVTPELVRSLRKERPEDSHKGTYGHAIMIAGCTGMMGAAVLSVGGALRSGCGLVTAHVPFQERSIIHITRPSAIVECDPEPVFSTVPGRLESYKAAGIGCGIGKDGKTVKALESTLSQIQGMQKGIQVQGRGGAPVTVLDADALNIISEHPGLFGLIPEDSVLTPHLGELDRLLRSAISAGVIEADSAESGCKKNGCHPFIWEDSREATILSRRLSCAISSTIVVKGPHTMICPPSGKLYFNMTGNPGMAKGGSGDILAGLLTGLCARGYTPLEASIAAVWYHGKAGDDAAEHIGTESMCATDILDHLKVG</sequence>
<dbReference type="NCBIfam" id="TIGR00196">
    <property type="entry name" value="yjeF_cterm"/>
    <property type="match status" value="1"/>
</dbReference>
<keyword evidence="4 6" id="KW-0520">NAD</keyword>
<feature type="binding site" evidence="6">
    <location>
        <position position="55"/>
    </location>
    <ligand>
        <name>(6S)-NADPHX</name>
        <dbReference type="ChEBI" id="CHEBI:64076"/>
    </ligand>
</feature>
<evidence type="ECO:0000313" key="8">
    <source>
        <dbReference type="EMBL" id="MBO8470361.1"/>
    </source>
</evidence>
<dbReference type="EC" id="4.2.1.136" evidence="6"/>
<dbReference type="GO" id="GO:0052856">
    <property type="term" value="F:NAD(P)HX epimerase activity"/>
    <property type="evidence" value="ECO:0007669"/>
    <property type="project" value="TreeGrafter"/>
</dbReference>
<dbReference type="Gene3D" id="3.40.1190.20">
    <property type="match status" value="1"/>
</dbReference>
<reference evidence="8" key="1">
    <citation type="submission" date="2020-10" db="EMBL/GenBank/DDBJ databases">
        <authorList>
            <person name="Gilroy R."/>
        </authorList>
    </citation>
    <scope>NUCLEOTIDE SEQUENCE</scope>
    <source>
        <strain evidence="8">B2-22910</strain>
    </source>
</reference>
<dbReference type="PANTHER" id="PTHR12592:SF0">
    <property type="entry name" value="ATP-DEPENDENT (S)-NAD(P)H-HYDRATE DEHYDRATASE"/>
    <property type="match status" value="1"/>
</dbReference>
<dbReference type="AlphaFoldDB" id="A0A9D9IDX4"/>
<comment type="catalytic activity">
    <reaction evidence="6">
        <text>(6S)-NADPHX + ADP = AMP + phosphate + NADPH + H(+)</text>
        <dbReference type="Rhea" id="RHEA:32235"/>
        <dbReference type="ChEBI" id="CHEBI:15378"/>
        <dbReference type="ChEBI" id="CHEBI:43474"/>
        <dbReference type="ChEBI" id="CHEBI:57783"/>
        <dbReference type="ChEBI" id="CHEBI:64076"/>
        <dbReference type="ChEBI" id="CHEBI:456215"/>
        <dbReference type="ChEBI" id="CHEBI:456216"/>
        <dbReference type="EC" id="4.2.1.136"/>
    </reaction>
</comment>
<evidence type="ECO:0000256" key="3">
    <source>
        <dbReference type="ARBA" id="ARBA00022857"/>
    </source>
</evidence>
<feature type="binding site" evidence="6">
    <location>
        <position position="272"/>
    </location>
    <ligand>
        <name>AMP</name>
        <dbReference type="ChEBI" id="CHEBI:456215"/>
    </ligand>
</feature>
<comment type="cofactor">
    <cofactor evidence="6">
        <name>Mg(2+)</name>
        <dbReference type="ChEBI" id="CHEBI:18420"/>
    </cofactor>
</comment>
<dbReference type="HAMAP" id="MF_01965">
    <property type="entry name" value="NADHX_dehydratase"/>
    <property type="match status" value="1"/>
</dbReference>
<comment type="function">
    <text evidence="6">Catalyzes the dehydration of the S-form of NAD(P)HX at the expense of ADP, which is converted to AMP. Together with NAD(P)HX epimerase, which catalyzes the epimerization of the S- and R-forms, the enzyme allows the repair of both epimers of NAD(P)HX, a damaged form of NAD(P)H that is a result of enzymatic or heat-dependent hydration.</text>
</comment>
<dbReference type="SUPFAM" id="SSF53613">
    <property type="entry name" value="Ribokinase-like"/>
    <property type="match status" value="1"/>
</dbReference>
<dbReference type="EMBL" id="JADIMB010000009">
    <property type="protein sequence ID" value="MBO8470361.1"/>
    <property type="molecule type" value="Genomic_DNA"/>
</dbReference>
<dbReference type="InterPro" id="IPR029056">
    <property type="entry name" value="Ribokinase-like"/>
</dbReference>
<comment type="catalytic activity">
    <reaction evidence="6">
        <text>(6S)-NADHX + ADP = AMP + phosphate + NADH + H(+)</text>
        <dbReference type="Rhea" id="RHEA:32223"/>
        <dbReference type="ChEBI" id="CHEBI:15378"/>
        <dbReference type="ChEBI" id="CHEBI:43474"/>
        <dbReference type="ChEBI" id="CHEBI:57945"/>
        <dbReference type="ChEBI" id="CHEBI:64074"/>
        <dbReference type="ChEBI" id="CHEBI:456215"/>
        <dbReference type="ChEBI" id="CHEBI:456216"/>
        <dbReference type="EC" id="4.2.1.136"/>
    </reaction>
</comment>
<dbReference type="CDD" id="cd01171">
    <property type="entry name" value="YXKO-related"/>
    <property type="match status" value="1"/>
</dbReference>
<reference evidence="8" key="2">
    <citation type="journal article" date="2021" name="PeerJ">
        <title>Extensive microbial diversity within the chicken gut microbiome revealed by metagenomics and culture.</title>
        <authorList>
            <person name="Gilroy R."/>
            <person name="Ravi A."/>
            <person name="Getino M."/>
            <person name="Pursley I."/>
            <person name="Horton D.L."/>
            <person name="Alikhan N.F."/>
            <person name="Baker D."/>
            <person name="Gharbi K."/>
            <person name="Hall N."/>
            <person name="Watson M."/>
            <person name="Adriaenssens E.M."/>
            <person name="Foster-Nyarko E."/>
            <person name="Jarju S."/>
            <person name="Secka A."/>
            <person name="Antonio M."/>
            <person name="Oren A."/>
            <person name="Chaudhuri R.R."/>
            <person name="La Ragione R."/>
            <person name="Hildebrand F."/>
            <person name="Pallen M.J."/>
        </authorList>
    </citation>
    <scope>NUCLEOTIDE SEQUENCE</scope>
    <source>
        <strain evidence="8">B2-22910</strain>
    </source>
</reference>
<keyword evidence="3 6" id="KW-0521">NADP</keyword>
<keyword evidence="5 6" id="KW-0456">Lyase</keyword>
<dbReference type="Pfam" id="PF01256">
    <property type="entry name" value="Carb_kinase"/>
    <property type="match status" value="1"/>
</dbReference>
<evidence type="ECO:0000256" key="4">
    <source>
        <dbReference type="ARBA" id="ARBA00023027"/>
    </source>
</evidence>
<keyword evidence="2 6" id="KW-0067">ATP-binding</keyword>
<evidence type="ECO:0000256" key="1">
    <source>
        <dbReference type="ARBA" id="ARBA00022741"/>
    </source>
</evidence>
<gene>
    <name evidence="6" type="primary">nnrD</name>
    <name evidence="8" type="ORF">IAB82_01035</name>
</gene>
<proteinExistence type="inferred from homology"/>
<comment type="similarity">
    <text evidence="6">Belongs to the NnrD/CARKD family.</text>
</comment>
<protein>
    <recommendedName>
        <fullName evidence="6">ADP-dependent (S)-NAD(P)H-hydrate dehydratase</fullName>
        <ecNumber evidence="6">4.2.1.136</ecNumber>
    </recommendedName>
    <alternativeName>
        <fullName evidence="6">ADP-dependent NAD(P)HX dehydratase</fullName>
    </alternativeName>
</protein>
<evidence type="ECO:0000256" key="2">
    <source>
        <dbReference type="ARBA" id="ARBA00022840"/>
    </source>
</evidence>
<dbReference type="GO" id="GO:0110051">
    <property type="term" value="P:metabolite repair"/>
    <property type="evidence" value="ECO:0007669"/>
    <property type="project" value="TreeGrafter"/>
</dbReference>
<organism evidence="8 9">
    <name type="scientific">Candidatus Cryptobacteroides faecavium</name>
    <dbReference type="NCBI Taxonomy" id="2840762"/>
    <lineage>
        <taxon>Bacteria</taxon>
        <taxon>Pseudomonadati</taxon>
        <taxon>Bacteroidota</taxon>
        <taxon>Bacteroidia</taxon>
        <taxon>Bacteroidales</taxon>
        <taxon>Candidatus Cryptobacteroides</taxon>
    </lineage>
</organism>
<dbReference type="GO" id="GO:0052855">
    <property type="term" value="F:ADP-dependent NAD(P)H-hydrate dehydratase activity"/>
    <property type="evidence" value="ECO:0007669"/>
    <property type="project" value="UniProtKB-UniRule"/>
</dbReference>